<evidence type="ECO:0000313" key="8">
    <source>
        <dbReference type="Proteomes" id="UP000015453"/>
    </source>
</evidence>
<feature type="domain" description="Glycosyltransferase N-terminal" evidence="6">
    <location>
        <begin position="2"/>
        <end position="205"/>
    </location>
</feature>
<dbReference type="Gene3D" id="3.40.50.2000">
    <property type="entry name" value="Glycogen Phosphorylase B"/>
    <property type="match status" value="2"/>
</dbReference>
<evidence type="ECO:0000313" key="7">
    <source>
        <dbReference type="EMBL" id="EPS69530.1"/>
    </source>
</evidence>
<dbReference type="CDD" id="cd03784">
    <property type="entry name" value="GT1_Gtf-like"/>
    <property type="match status" value="1"/>
</dbReference>
<dbReference type="Pfam" id="PF26168">
    <property type="entry name" value="Glyco_transf_N"/>
    <property type="match status" value="1"/>
</dbReference>
<dbReference type="PROSITE" id="PS00375">
    <property type="entry name" value="UDPGT"/>
    <property type="match status" value="1"/>
</dbReference>
<dbReference type="PANTHER" id="PTHR48044:SF29">
    <property type="entry name" value="GLYCOSYLTRANSFERASE"/>
    <property type="match status" value="1"/>
</dbReference>
<keyword evidence="8" id="KW-1185">Reference proteome</keyword>
<accession>S8CRV0</accession>
<gene>
    <name evidence="7" type="ORF">M569_05234</name>
</gene>
<evidence type="ECO:0000256" key="2">
    <source>
        <dbReference type="ARBA" id="ARBA00022676"/>
    </source>
</evidence>
<dbReference type="AlphaFoldDB" id="S8CRV0"/>
<proteinExistence type="inferred from homology"/>
<feature type="non-terminal residue" evidence="7">
    <location>
        <position position="430"/>
    </location>
</feature>
<dbReference type="PANTHER" id="PTHR48044">
    <property type="entry name" value="GLYCOSYLTRANSFERASE"/>
    <property type="match status" value="1"/>
</dbReference>
<evidence type="ECO:0000256" key="5">
    <source>
        <dbReference type="RuleBase" id="RU362057"/>
    </source>
</evidence>
<name>S8CRV0_9LAMI</name>
<dbReference type="EMBL" id="AUSU01002081">
    <property type="protein sequence ID" value="EPS69530.1"/>
    <property type="molecule type" value="Genomic_DNA"/>
</dbReference>
<keyword evidence="2 4" id="KW-0328">Glycosyltransferase</keyword>
<dbReference type="GO" id="GO:0008194">
    <property type="term" value="F:UDP-glycosyltransferase activity"/>
    <property type="evidence" value="ECO:0007669"/>
    <property type="project" value="InterPro"/>
</dbReference>
<evidence type="ECO:0000256" key="4">
    <source>
        <dbReference type="RuleBase" id="RU003718"/>
    </source>
</evidence>
<keyword evidence="3 4" id="KW-0808">Transferase</keyword>
<dbReference type="Pfam" id="PF00201">
    <property type="entry name" value="UDPGT"/>
    <property type="match status" value="1"/>
</dbReference>
<dbReference type="InterPro" id="IPR035595">
    <property type="entry name" value="UDP_glycos_trans_CS"/>
</dbReference>
<dbReference type="FunFam" id="3.40.50.2000:FF:000060">
    <property type="entry name" value="Glycosyltransferase"/>
    <property type="match status" value="1"/>
</dbReference>
<comment type="caution">
    <text evidence="7">The sequence shown here is derived from an EMBL/GenBank/DDBJ whole genome shotgun (WGS) entry which is preliminary data.</text>
</comment>
<sequence>RILMLPWLAYGHTSPFVELAKALARRGFIIYICSSPANLHSVRDSVSTASVEFIELHLPESRELPPRYHTTNGLPPHLMADLKEALIRARPGFAEILRSLNPDLVIYDFIQPWAAEEASSLGIPAVFFNIFGEASSSLFGHRLWRSESEYPFPAIHYRGHELGFFNRIVDGFELLRGSVGRSSEIILVRTFRELEGKYIDYHSELTKKRHVPVGHLVRDPEEAYDEEEEKKAECDAIMKWLDERTEKSTVFASFGTEYFLSDEEMEGIAGGLETSEANFIWVLTSHMGDDDDAPERLPDGFLRRTRSRGLVLAKWAPQLRILSHRSVGGFLSHCGRSSVIEGLYCGVPIVALPMHLDQPLNARLLTEAGLAEEASRTEEGKIDGMEVARAVKKAVSEESGEGLRRRVAEMSRVMKGKGEEEIGGAVEELL</sequence>
<evidence type="ECO:0000256" key="3">
    <source>
        <dbReference type="ARBA" id="ARBA00022679"/>
    </source>
</evidence>
<dbReference type="Proteomes" id="UP000015453">
    <property type="component" value="Unassembled WGS sequence"/>
</dbReference>
<dbReference type="OrthoDB" id="5835829at2759"/>
<protein>
    <recommendedName>
        <fullName evidence="5">Glycosyltransferase</fullName>
        <ecNumber evidence="5">2.4.1.-</ecNumber>
    </recommendedName>
</protein>
<dbReference type="InterPro" id="IPR002213">
    <property type="entry name" value="UDP_glucos_trans"/>
</dbReference>
<dbReference type="SUPFAM" id="SSF53756">
    <property type="entry name" value="UDP-Glycosyltransferase/glycogen phosphorylase"/>
    <property type="match status" value="1"/>
</dbReference>
<dbReference type="EC" id="2.4.1.-" evidence="5"/>
<dbReference type="InterPro" id="IPR058980">
    <property type="entry name" value="Glyco_transf_N"/>
</dbReference>
<evidence type="ECO:0000256" key="1">
    <source>
        <dbReference type="ARBA" id="ARBA00009995"/>
    </source>
</evidence>
<organism evidence="7 8">
    <name type="scientific">Genlisea aurea</name>
    <dbReference type="NCBI Taxonomy" id="192259"/>
    <lineage>
        <taxon>Eukaryota</taxon>
        <taxon>Viridiplantae</taxon>
        <taxon>Streptophyta</taxon>
        <taxon>Embryophyta</taxon>
        <taxon>Tracheophyta</taxon>
        <taxon>Spermatophyta</taxon>
        <taxon>Magnoliopsida</taxon>
        <taxon>eudicotyledons</taxon>
        <taxon>Gunneridae</taxon>
        <taxon>Pentapetalae</taxon>
        <taxon>asterids</taxon>
        <taxon>lamiids</taxon>
        <taxon>Lamiales</taxon>
        <taxon>Lentibulariaceae</taxon>
        <taxon>Genlisea</taxon>
    </lineage>
</organism>
<reference evidence="7 8" key="1">
    <citation type="journal article" date="2013" name="BMC Genomics">
        <title>The miniature genome of a carnivorous plant Genlisea aurea contains a low number of genes and short non-coding sequences.</title>
        <authorList>
            <person name="Leushkin E.V."/>
            <person name="Sutormin R.A."/>
            <person name="Nabieva E.R."/>
            <person name="Penin A.A."/>
            <person name="Kondrashov A.S."/>
            <person name="Logacheva M.D."/>
        </authorList>
    </citation>
    <scope>NUCLEOTIDE SEQUENCE [LARGE SCALE GENOMIC DNA]</scope>
</reference>
<dbReference type="GO" id="GO:0016138">
    <property type="term" value="P:glycoside biosynthetic process"/>
    <property type="evidence" value="ECO:0007669"/>
    <property type="project" value="UniProtKB-ARBA"/>
</dbReference>
<feature type="non-terminal residue" evidence="7">
    <location>
        <position position="1"/>
    </location>
</feature>
<evidence type="ECO:0000259" key="6">
    <source>
        <dbReference type="Pfam" id="PF26168"/>
    </source>
</evidence>
<comment type="similarity">
    <text evidence="1 4">Belongs to the UDP-glycosyltransferase family.</text>
</comment>